<sequence length="87" mass="9986">MVRPCFAGTVSKVNNFLCFIMVSLRGFSFIDEQGATFNGWANLQQRPSHSQLYSFSHSQLYSFSHSQLYSFSRSIFPCKQQKHLGLL</sequence>
<dbReference type="EMBL" id="JAIXMP010000065">
    <property type="protein sequence ID" value="KAI9243899.1"/>
    <property type="molecule type" value="Genomic_DNA"/>
</dbReference>
<accession>A0AAD5P7E5</accession>
<dbReference type="AlphaFoldDB" id="A0AAD5P7E5"/>
<dbReference type="Proteomes" id="UP001209540">
    <property type="component" value="Unassembled WGS sequence"/>
</dbReference>
<feature type="non-terminal residue" evidence="1">
    <location>
        <position position="1"/>
    </location>
</feature>
<organism evidence="1 2">
    <name type="scientific">Phascolomyces articulosus</name>
    <dbReference type="NCBI Taxonomy" id="60185"/>
    <lineage>
        <taxon>Eukaryota</taxon>
        <taxon>Fungi</taxon>
        <taxon>Fungi incertae sedis</taxon>
        <taxon>Mucoromycota</taxon>
        <taxon>Mucoromycotina</taxon>
        <taxon>Mucoromycetes</taxon>
        <taxon>Mucorales</taxon>
        <taxon>Lichtheimiaceae</taxon>
        <taxon>Phascolomyces</taxon>
    </lineage>
</organism>
<reference evidence="1" key="1">
    <citation type="journal article" date="2022" name="IScience">
        <title>Evolution of zygomycete secretomes and the origins of terrestrial fungal ecologies.</title>
        <authorList>
            <person name="Chang Y."/>
            <person name="Wang Y."/>
            <person name="Mondo S."/>
            <person name="Ahrendt S."/>
            <person name="Andreopoulos W."/>
            <person name="Barry K."/>
            <person name="Beard J."/>
            <person name="Benny G.L."/>
            <person name="Blankenship S."/>
            <person name="Bonito G."/>
            <person name="Cuomo C."/>
            <person name="Desiro A."/>
            <person name="Gervers K.A."/>
            <person name="Hundley H."/>
            <person name="Kuo A."/>
            <person name="LaButti K."/>
            <person name="Lang B.F."/>
            <person name="Lipzen A."/>
            <person name="O'Donnell K."/>
            <person name="Pangilinan J."/>
            <person name="Reynolds N."/>
            <person name="Sandor L."/>
            <person name="Smith M.E."/>
            <person name="Tsang A."/>
            <person name="Grigoriev I.V."/>
            <person name="Stajich J.E."/>
            <person name="Spatafora J.W."/>
        </authorList>
    </citation>
    <scope>NUCLEOTIDE SEQUENCE</scope>
    <source>
        <strain evidence="1">RSA 2281</strain>
    </source>
</reference>
<evidence type="ECO:0000313" key="1">
    <source>
        <dbReference type="EMBL" id="KAI9243899.1"/>
    </source>
</evidence>
<comment type="caution">
    <text evidence="1">The sequence shown here is derived from an EMBL/GenBank/DDBJ whole genome shotgun (WGS) entry which is preliminary data.</text>
</comment>
<reference evidence="1" key="2">
    <citation type="submission" date="2023-02" db="EMBL/GenBank/DDBJ databases">
        <authorList>
            <consortium name="DOE Joint Genome Institute"/>
            <person name="Mondo S.J."/>
            <person name="Chang Y."/>
            <person name="Wang Y."/>
            <person name="Ahrendt S."/>
            <person name="Andreopoulos W."/>
            <person name="Barry K."/>
            <person name="Beard J."/>
            <person name="Benny G.L."/>
            <person name="Blankenship S."/>
            <person name="Bonito G."/>
            <person name="Cuomo C."/>
            <person name="Desiro A."/>
            <person name="Gervers K.A."/>
            <person name="Hundley H."/>
            <person name="Kuo A."/>
            <person name="LaButti K."/>
            <person name="Lang B.F."/>
            <person name="Lipzen A."/>
            <person name="O'Donnell K."/>
            <person name="Pangilinan J."/>
            <person name="Reynolds N."/>
            <person name="Sandor L."/>
            <person name="Smith M.W."/>
            <person name="Tsang A."/>
            <person name="Grigoriev I.V."/>
            <person name="Stajich J.E."/>
            <person name="Spatafora J.W."/>
        </authorList>
    </citation>
    <scope>NUCLEOTIDE SEQUENCE</scope>
    <source>
        <strain evidence="1">RSA 2281</strain>
    </source>
</reference>
<name>A0AAD5P7E5_9FUNG</name>
<gene>
    <name evidence="1" type="ORF">BDA99DRAFT_529652</name>
</gene>
<evidence type="ECO:0000313" key="2">
    <source>
        <dbReference type="Proteomes" id="UP001209540"/>
    </source>
</evidence>
<proteinExistence type="predicted"/>
<protein>
    <submittedName>
        <fullName evidence="1">Uncharacterized protein</fullName>
    </submittedName>
</protein>
<keyword evidence="2" id="KW-1185">Reference proteome</keyword>